<evidence type="ECO:0000256" key="1">
    <source>
        <dbReference type="ARBA" id="ARBA00006226"/>
    </source>
</evidence>
<dbReference type="Proteomes" id="UP000237381">
    <property type="component" value="Unassembled WGS sequence"/>
</dbReference>
<reference evidence="3 4" key="1">
    <citation type="submission" date="2018-01" db="EMBL/GenBank/DDBJ databases">
        <title>Genomic Encyclopedia of Type Strains, Phase III (KMG-III): the genomes of soil and plant-associated and newly described type strains.</title>
        <authorList>
            <person name="Whitman W."/>
        </authorList>
    </citation>
    <scope>NUCLEOTIDE SEQUENCE [LARGE SCALE GENOMIC DNA]</scope>
    <source>
        <strain evidence="3 4">JCM 18070</strain>
    </source>
</reference>
<protein>
    <submittedName>
        <fullName evidence="3">Toxin ParE1/3/4</fullName>
    </submittedName>
</protein>
<dbReference type="Pfam" id="PF05016">
    <property type="entry name" value="ParE_toxin"/>
    <property type="match status" value="1"/>
</dbReference>
<name>A0A2S4MM65_9BURK</name>
<organism evidence="3 4">
    <name type="scientific">Paraburkholderia eburnea</name>
    <dbReference type="NCBI Taxonomy" id="1189126"/>
    <lineage>
        <taxon>Bacteria</taxon>
        <taxon>Pseudomonadati</taxon>
        <taxon>Pseudomonadota</taxon>
        <taxon>Betaproteobacteria</taxon>
        <taxon>Burkholderiales</taxon>
        <taxon>Burkholderiaceae</taxon>
        <taxon>Paraburkholderia</taxon>
    </lineage>
</organism>
<dbReference type="InterPro" id="IPR051803">
    <property type="entry name" value="TA_system_RelE-like_toxin"/>
</dbReference>
<gene>
    <name evidence="3" type="ORF">B0G62_101260</name>
</gene>
<comment type="caution">
    <text evidence="3">The sequence shown here is derived from an EMBL/GenBank/DDBJ whole genome shotgun (WGS) entry which is preliminary data.</text>
</comment>
<dbReference type="OrthoDB" id="9798046at2"/>
<proteinExistence type="inferred from homology"/>
<sequence>MQGASVRFDVLMTEGAEHDLESIYDYIAEFDCPANADYVLDQLNSVLENLACFPERGSHPKELIALGIKEYRQAMFKPYRVIYRVIDTQIVIYVIADGRRDMQSLLSLRLLGA</sequence>
<dbReference type="InterPro" id="IPR035093">
    <property type="entry name" value="RelE/ParE_toxin_dom_sf"/>
</dbReference>
<dbReference type="EMBL" id="PQGA01000001">
    <property type="protein sequence ID" value="POR55864.1"/>
    <property type="molecule type" value="Genomic_DNA"/>
</dbReference>
<dbReference type="RefSeq" id="WP_103701764.1">
    <property type="nucleotide sequence ID" value="NZ_PQGA01000001.1"/>
</dbReference>
<dbReference type="InterPro" id="IPR007712">
    <property type="entry name" value="RelE/ParE_toxin"/>
</dbReference>
<dbReference type="AlphaFoldDB" id="A0A2S4MM65"/>
<dbReference type="PANTHER" id="PTHR33755">
    <property type="entry name" value="TOXIN PARE1-RELATED"/>
    <property type="match status" value="1"/>
</dbReference>
<keyword evidence="4" id="KW-1185">Reference proteome</keyword>
<evidence type="ECO:0000313" key="3">
    <source>
        <dbReference type="EMBL" id="POR55864.1"/>
    </source>
</evidence>
<keyword evidence="2" id="KW-1277">Toxin-antitoxin system</keyword>
<evidence type="ECO:0000256" key="2">
    <source>
        <dbReference type="ARBA" id="ARBA00022649"/>
    </source>
</evidence>
<comment type="similarity">
    <text evidence="1">Belongs to the RelE toxin family.</text>
</comment>
<evidence type="ECO:0000313" key="4">
    <source>
        <dbReference type="Proteomes" id="UP000237381"/>
    </source>
</evidence>
<accession>A0A2S4MM65</accession>
<dbReference type="Gene3D" id="3.30.2310.20">
    <property type="entry name" value="RelE-like"/>
    <property type="match status" value="1"/>
</dbReference>
<dbReference type="SUPFAM" id="SSF143011">
    <property type="entry name" value="RelE-like"/>
    <property type="match status" value="1"/>
</dbReference>